<keyword evidence="8" id="KW-1185">Reference proteome</keyword>
<dbReference type="GO" id="GO:0046872">
    <property type="term" value="F:metal ion binding"/>
    <property type="evidence" value="ECO:0007669"/>
    <property type="project" value="UniProtKB-KW"/>
</dbReference>
<dbReference type="EMBL" id="LN829119">
    <property type="protein sequence ID" value="CPR18959.1"/>
    <property type="molecule type" value="Genomic_DNA"/>
</dbReference>
<feature type="disulfide bond" description="Redox-active" evidence="4">
    <location>
        <begin position="82"/>
        <end position="86"/>
    </location>
</feature>
<keyword evidence="4" id="KW-1015">Disulfide bond</keyword>
<evidence type="ECO:0000256" key="4">
    <source>
        <dbReference type="PIRSR" id="PIRSR603782-2"/>
    </source>
</evidence>
<dbReference type="InterPro" id="IPR013766">
    <property type="entry name" value="Thioredoxin_domain"/>
</dbReference>
<protein>
    <recommendedName>
        <fullName evidence="6">Thioredoxin domain-containing protein</fullName>
    </recommendedName>
</protein>
<dbReference type="PROSITE" id="PS51352">
    <property type="entry name" value="THIOREDOXIN_2"/>
    <property type="match status" value="1"/>
</dbReference>
<gene>
    <name evidence="7" type="ORF">YBN1229_v1_1941</name>
</gene>
<evidence type="ECO:0000256" key="2">
    <source>
        <dbReference type="ARBA" id="ARBA00023008"/>
    </source>
</evidence>
<dbReference type="InterPro" id="IPR036249">
    <property type="entry name" value="Thioredoxin-like_sf"/>
</dbReference>
<feature type="binding site" evidence="3">
    <location>
        <position position="86"/>
    </location>
    <ligand>
        <name>Cu cation</name>
        <dbReference type="ChEBI" id="CHEBI:23378"/>
    </ligand>
</feature>
<evidence type="ECO:0000256" key="1">
    <source>
        <dbReference type="ARBA" id="ARBA00010996"/>
    </source>
</evidence>
<evidence type="ECO:0000259" key="6">
    <source>
        <dbReference type="PROSITE" id="PS51352"/>
    </source>
</evidence>
<dbReference type="SUPFAM" id="SSF52833">
    <property type="entry name" value="Thioredoxin-like"/>
    <property type="match status" value="1"/>
</dbReference>
<evidence type="ECO:0000313" key="7">
    <source>
        <dbReference type="EMBL" id="CPR18959.1"/>
    </source>
</evidence>
<keyword evidence="5" id="KW-0812">Transmembrane</keyword>
<keyword evidence="5" id="KW-1133">Transmembrane helix</keyword>
<dbReference type="CDD" id="cd02968">
    <property type="entry name" value="SCO"/>
    <property type="match status" value="1"/>
</dbReference>
<accession>A0A0D6JEV5</accession>
<feature type="transmembrane region" description="Helical" evidence="5">
    <location>
        <begin position="12"/>
        <end position="31"/>
    </location>
</feature>
<dbReference type="Proteomes" id="UP000033187">
    <property type="component" value="Chromosome 1"/>
</dbReference>
<dbReference type="PANTHER" id="PTHR12151:SF25">
    <property type="entry name" value="LINALOOL DEHYDRATASE_ISOMERASE DOMAIN-CONTAINING PROTEIN"/>
    <property type="match status" value="1"/>
</dbReference>
<feature type="binding site" evidence="3">
    <location>
        <position position="170"/>
    </location>
    <ligand>
        <name>Cu cation</name>
        <dbReference type="ChEBI" id="CHEBI:23378"/>
    </ligand>
</feature>
<dbReference type="FunFam" id="3.40.30.10:FF:000013">
    <property type="entry name" value="Blast:Protein SCO1 homolog, mitochondrial"/>
    <property type="match status" value="1"/>
</dbReference>
<sequence length="208" mass="22520">MAGKSSLQKLRLVLWGAVALAAIVGGAILLGEAQQAVRQGAELPGAKRLGGDFTLTRANGETFSSSELKGHPYILFFGFTHCPDICPTTLLEITKHLESIGSATKDLKVLFVSVDPERDTPELMAQYMSSFDPRIIGLTGTPEQIAKVGKLYRAFYEKVPQEGGDYTMNHTATVFLFDANGALQSTLSWQEDGATREAKIKRLVGDKA</sequence>
<evidence type="ECO:0000256" key="3">
    <source>
        <dbReference type="PIRSR" id="PIRSR603782-1"/>
    </source>
</evidence>
<dbReference type="PANTHER" id="PTHR12151">
    <property type="entry name" value="ELECTRON TRANSPORT PROTIN SCO1/SENC FAMILY MEMBER"/>
    <property type="match status" value="1"/>
</dbReference>
<dbReference type="KEGG" id="fiy:BN1229_v1_1941"/>
<comment type="similarity">
    <text evidence="1">Belongs to the SCO1/2 family.</text>
</comment>
<organism evidence="7 8">
    <name type="scientific">Candidatus Filomicrobium marinum</name>
    <dbReference type="NCBI Taxonomy" id="1608628"/>
    <lineage>
        <taxon>Bacteria</taxon>
        <taxon>Pseudomonadati</taxon>
        <taxon>Pseudomonadota</taxon>
        <taxon>Alphaproteobacteria</taxon>
        <taxon>Hyphomicrobiales</taxon>
        <taxon>Hyphomicrobiaceae</taxon>
        <taxon>Filomicrobium</taxon>
    </lineage>
</organism>
<feature type="binding site" evidence="3">
    <location>
        <position position="82"/>
    </location>
    <ligand>
        <name>Cu cation</name>
        <dbReference type="ChEBI" id="CHEBI:23378"/>
    </ligand>
</feature>
<dbReference type="Gene3D" id="3.40.30.10">
    <property type="entry name" value="Glutaredoxin"/>
    <property type="match status" value="1"/>
</dbReference>
<dbReference type="Pfam" id="PF02630">
    <property type="entry name" value="SCO1-SenC"/>
    <property type="match status" value="1"/>
</dbReference>
<keyword evidence="3" id="KW-0479">Metal-binding</keyword>
<dbReference type="OrthoDB" id="9790194at2"/>
<dbReference type="InterPro" id="IPR003782">
    <property type="entry name" value="SCO1/SenC"/>
</dbReference>
<evidence type="ECO:0000256" key="5">
    <source>
        <dbReference type="SAM" id="Phobius"/>
    </source>
</evidence>
<proteinExistence type="inferred from homology"/>
<keyword evidence="2 3" id="KW-0186">Copper</keyword>
<dbReference type="AlphaFoldDB" id="A0A0D6JEV5"/>
<name>A0A0D6JEV5_9HYPH</name>
<evidence type="ECO:0000313" key="8">
    <source>
        <dbReference type="Proteomes" id="UP000033187"/>
    </source>
</evidence>
<dbReference type="RefSeq" id="WP_046478040.1">
    <property type="nucleotide sequence ID" value="NZ_LN829118.1"/>
</dbReference>
<feature type="domain" description="Thioredoxin" evidence="6">
    <location>
        <begin position="44"/>
        <end position="208"/>
    </location>
</feature>
<dbReference type="KEGG" id="fil:BN1229_v1_1939"/>
<keyword evidence="5" id="KW-0472">Membrane</keyword>
<reference evidence="8" key="1">
    <citation type="submission" date="2015-02" db="EMBL/GenBank/DDBJ databases">
        <authorList>
            <person name="Chooi Y.-H."/>
        </authorList>
    </citation>
    <scope>NUCLEOTIDE SEQUENCE [LARGE SCALE GENOMIC DNA]</scope>
    <source>
        <strain evidence="8">strain Y</strain>
    </source>
</reference>